<dbReference type="Proteomes" id="UP001223886">
    <property type="component" value="Unassembled WGS sequence"/>
</dbReference>
<name>A0ABT9M621_9THEO</name>
<accession>A0ABT9M621</accession>
<sequence>MSKKLSISMITLIFLLILIFSTGFFTAIYTSNTLFASKELKDLTEKEKIEDFEYMYNIFKRQLRTFL</sequence>
<evidence type="ECO:0000313" key="1">
    <source>
        <dbReference type="EMBL" id="MDP9751568.1"/>
    </source>
</evidence>
<keyword evidence="2" id="KW-1185">Reference proteome</keyword>
<dbReference type="EMBL" id="JAURUP010000026">
    <property type="protein sequence ID" value="MDP9751568.1"/>
    <property type="molecule type" value="Genomic_DNA"/>
</dbReference>
<dbReference type="RefSeq" id="WP_307681427.1">
    <property type="nucleotide sequence ID" value="NZ_JAURUP010000026.1"/>
</dbReference>
<evidence type="ECO:0000313" key="2">
    <source>
        <dbReference type="Proteomes" id="UP001223886"/>
    </source>
</evidence>
<reference evidence="1 2" key="1">
    <citation type="submission" date="2023-07" db="EMBL/GenBank/DDBJ databases">
        <title>Genomic Encyclopedia of Type Strains, Phase IV (KMG-IV): sequencing the most valuable type-strain genomes for metagenomic binning, comparative biology and taxonomic classification.</title>
        <authorList>
            <person name="Goeker M."/>
        </authorList>
    </citation>
    <scope>NUCLEOTIDE SEQUENCE [LARGE SCALE GENOMIC DNA]</scope>
    <source>
        <strain evidence="1 2">DSM 25963</strain>
    </source>
</reference>
<proteinExistence type="predicted"/>
<comment type="caution">
    <text evidence="1">The sequence shown here is derived from an EMBL/GenBank/DDBJ whole genome shotgun (WGS) entry which is preliminary data.</text>
</comment>
<organism evidence="1 2">
    <name type="scientific">Thermoanaerobacter pentosaceus</name>
    <dbReference type="NCBI Taxonomy" id="694059"/>
    <lineage>
        <taxon>Bacteria</taxon>
        <taxon>Bacillati</taxon>
        <taxon>Bacillota</taxon>
        <taxon>Clostridia</taxon>
        <taxon>Thermoanaerobacterales</taxon>
        <taxon>Thermoanaerobacteraceae</taxon>
        <taxon>Thermoanaerobacter</taxon>
    </lineage>
</organism>
<gene>
    <name evidence="1" type="ORF">J2S24_002080</name>
</gene>
<protein>
    <submittedName>
        <fullName evidence="1">Uncharacterized protein</fullName>
    </submittedName>
</protein>